<accession>A0A0K0DRN8</accession>
<dbReference type="Gene3D" id="3.60.10.10">
    <property type="entry name" value="Endonuclease/exonuclease/phosphatase"/>
    <property type="match status" value="1"/>
</dbReference>
<dbReference type="InterPro" id="IPR036691">
    <property type="entry name" value="Endo/exonu/phosph_ase_sf"/>
</dbReference>
<reference evidence="2" key="2">
    <citation type="submission" date="2017-02" db="UniProtKB">
        <authorList>
            <consortium name="WormBaseParasite"/>
        </authorList>
    </citation>
    <scope>IDENTIFICATION</scope>
</reference>
<dbReference type="AlphaFoldDB" id="A0A0K0DRN8"/>
<protein>
    <submittedName>
        <fullName evidence="2">Endo/exonuclease/phosphatase domain-containing protein</fullName>
    </submittedName>
</protein>
<dbReference type="SUPFAM" id="SSF56219">
    <property type="entry name" value="DNase I-like"/>
    <property type="match status" value="1"/>
</dbReference>
<dbReference type="Proteomes" id="UP000035642">
    <property type="component" value="Unassembled WGS sequence"/>
</dbReference>
<organism evidence="1 2">
    <name type="scientific">Angiostrongylus cantonensis</name>
    <name type="common">Rat lungworm</name>
    <dbReference type="NCBI Taxonomy" id="6313"/>
    <lineage>
        <taxon>Eukaryota</taxon>
        <taxon>Metazoa</taxon>
        <taxon>Ecdysozoa</taxon>
        <taxon>Nematoda</taxon>
        <taxon>Chromadorea</taxon>
        <taxon>Rhabditida</taxon>
        <taxon>Rhabditina</taxon>
        <taxon>Rhabditomorpha</taxon>
        <taxon>Strongyloidea</taxon>
        <taxon>Metastrongylidae</taxon>
        <taxon>Angiostrongylus</taxon>
    </lineage>
</organism>
<evidence type="ECO:0000313" key="2">
    <source>
        <dbReference type="WBParaSite" id="ACAC_0001442701-mRNA-1"/>
    </source>
</evidence>
<evidence type="ECO:0000313" key="1">
    <source>
        <dbReference type="Proteomes" id="UP000035642"/>
    </source>
</evidence>
<keyword evidence="1" id="KW-1185">Reference proteome</keyword>
<reference evidence="1" key="1">
    <citation type="submission" date="2012-09" db="EMBL/GenBank/DDBJ databases">
        <authorList>
            <person name="Martin A.A."/>
        </authorList>
    </citation>
    <scope>NUCLEOTIDE SEQUENCE</scope>
</reference>
<proteinExistence type="predicted"/>
<sequence>MVTICTYNARTLASESSIEDLLMQAGMIKYDVIGLAETRRRNPFKAVYDTGKELFLGTCDIKGVGGAVVLVNSSLSMNIDSFKHLTARIGRLRLKRRGSTPALTIFFVYASTSNCDEEEVEAFCMDWEKFYREDRTFFKVIIGDFIAKTGTRGSSEESHIGTHKLECNEQGERLSEFIMATKTIHGNSQLQKPHRQHWT</sequence>
<dbReference type="WBParaSite" id="ACAC_0001442701-mRNA-1">
    <property type="protein sequence ID" value="ACAC_0001442701-mRNA-1"/>
    <property type="gene ID" value="ACAC_0001442701"/>
</dbReference>
<name>A0A0K0DRN8_ANGCA</name>